<name>A0A9P5ZHP8_PLEER</name>
<proteinExistence type="predicted"/>
<dbReference type="AlphaFoldDB" id="A0A9P5ZHP8"/>
<evidence type="ECO:0000313" key="1">
    <source>
        <dbReference type="EMBL" id="KAF9488472.1"/>
    </source>
</evidence>
<keyword evidence="2" id="KW-1185">Reference proteome</keyword>
<dbReference type="Proteomes" id="UP000807025">
    <property type="component" value="Unassembled WGS sequence"/>
</dbReference>
<reference evidence="1" key="1">
    <citation type="submission" date="2020-11" db="EMBL/GenBank/DDBJ databases">
        <authorList>
            <consortium name="DOE Joint Genome Institute"/>
            <person name="Ahrendt S."/>
            <person name="Riley R."/>
            <person name="Andreopoulos W."/>
            <person name="Labutti K."/>
            <person name="Pangilinan J."/>
            <person name="Ruiz-Duenas F.J."/>
            <person name="Barrasa J.M."/>
            <person name="Sanchez-Garcia M."/>
            <person name="Camarero S."/>
            <person name="Miyauchi S."/>
            <person name="Serrano A."/>
            <person name="Linde D."/>
            <person name="Babiker R."/>
            <person name="Drula E."/>
            <person name="Ayuso-Fernandez I."/>
            <person name="Pacheco R."/>
            <person name="Padilla G."/>
            <person name="Ferreira P."/>
            <person name="Barriuso J."/>
            <person name="Kellner H."/>
            <person name="Castanera R."/>
            <person name="Alfaro M."/>
            <person name="Ramirez L."/>
            <person name="Pisabarro A.G."/>
            <person name="Kuo A."/>
            <person name="Tritt A."/>
            <person name="Lipzen A."/>
            <person name="He G."/>
            <person name="Yan M."/>
            <person name="Ng V."/>
            <person name="Cullen D."/>
            <person name="Martin F."/>
            <person name="Rosso M.-N."/>
            <person name="Henrissat B."/>
            <person name="Hibbett D."/>
            <person name="Martinez A.T."/>
            <person name="Grigoriev I.V."/>
        </authorList>
    </citation>
    <scope>NUCLEOTIDE SEQUENCE</scope>
    <source>
        <strain evidence="1">ATCC 90797</strain>
    </source>
</reference>
<gene>
    <name evidence="1" type="ORF">BDN71DRAFT_1499462</name>
</gene>
<accession>A0A9P5ZHP8</accession>
<evidence type="ECO:0000313" key="2">
    <source>
        <dbReference type="Proteomes" id="UP000807025"/>
    </source>
</evidence>
<evidence type="ECO:0008006" key="3">
    <source>
        <dbReference type="Google" id="ProtNLM"/>
    </source>
</evidence>
<protein>
    <recommendedName>
        <fullName evidence="3">F-box domain-containing protein</fullName>
    </recommendedName>
</protein>
<organism evidence="1 2">
    <name type="scientific">Pleurotus eryngii</name>
    <name type="common">Boletus of the steppes</name>
    <dbReference type="NCBI Taxonomy" id="5323"/>
    <lineage>
        <taxon>Eukaryota</taxon>
        <taxon>Fungi</taxon>
        <taxon>Dikarya</taxon>
        <taxon>Basidiomycota</taxon>
        <taxon>Agaricomycotina</taxon>
        <taxon>Agaricomycetes</taxon>
        <taxon>Agaricomycetidae</taxon>
        <taxon>Agaricales</taxon>
        <taxon>Pleurotineae</taxon>
        <taxon>Pleurotaceae</taxon>
        <taxon>Pleurotus</taxon>
    </lineage>
</organism>
<comment type="caution">
    <text evidence="1">The sequence shown here is derived from an EMBL/GenBank/DDBJ whole genome shotgun (WGS) entry which is preliminary data.</text>
</comment>
<dbReference type="Gene3D" id="1.20.1280.50">
    <property type="match status" value="1"/>
</dbReference>
<dbReference type="OrthoDB" id="3001771at2759"/>
<dbReference type="EMBL" id="MU154712">
    <property type="protein sequence ID" value="KAF9488472.1"/>
    <property type="molecule type" value="Genomic_DNA"/>
</dbReference>
<sequence>MPYPAVCVPQCLPVELLCDIFGYLQEEYIHSQRASVVGSLAAYSISPSDPMCVTVCTDSAQVLRTSFPYSVAWVCRLWRDAARSEPRFWTWINAFVNDPIWTPAFLDEEIRWSRANRGLKLTILTDPGLSNLPESVLRERMGAIMEILRESSCVERCVGVRVNVATDTPIFGPLSRLIGVNKSLTRLNLSSEMGHPV</sequence>